<dbReference type="AlphaFoldDB" id="A0A0E0DR13"/>
<organism evidence="1">
    <name type="scientific">Oryza meridionalis</name>
    <dbReference type="NCBI Taxonomy" id="40149"/>
    <lineage>
        <taxon>Eukaryota</taxon>
        <taxon>Viridiplantae</taxon>
        <taxon>Streptophyta</taxon>
        <taxon>Embryophyta</taxon>
        <taxon>Tracheophyta</taxon>
        <taxon>Spermatophyta</taxon>
        <taxon>Magnoliopsida</taxon>
        <taxon>Liliopsida</taxon>
        <taxon>Poales</taxon>
        <taxon>Poaceae</taxon>
        <taxon>BOP clade</taxon>
        <taxon>Oryzoideae</taxon>
        <taxon>Oryzeae</taxon>
        <taxon>Oryzinae</taxon>
        <taxon>Oryza</taxon>
    </lineage>
</organism>
<dbReference type="EnsemblPlants" id="OMERI05G13310.1">
    <property type="protein sequence ID" value="OMERI05G13310.1"/>
    <property type="gene ID" value="OMERI05G13310"/>
</dbReference>
<dbReference type="Proteomes" id="UP000008021">
    <property type="component" value="Chromosome 5"/>
</dbReference>
<reference evidence="1" key="2">
    <citation type="submission" date="2018-05" db="EMBL/GenBank/DDBJ databases">
        <title>OmerRS3 (Oryza meridionalis Reference Sequence Version 3).</title>
        <authorList>
            <person name="Zhang J."/>
            <person name="Kudrna D."/>
            <person name="Lee S."/>
            <person name="Talag J."/>
            <person name="Welchert J."/>
            <person name="Wing R.A."/>
        </authorList>
    </citation>
    <scope>NUCLEOTIDE SEQUENCE [LARGE SCALE GENOMIC DNA]</scope>
    <source>
        <strain evidence="1">cv. OR44</strain>
    </source>
</reference>
<name>A0A0E0DR13_9ORYZ</name>
<evidence type="ECO:0000313" key="1">
    <source>
        <dbReference type="EnsemblPlants" id="OMERI05G13310.1"/>
    </source>
</evidence>
<protein>
    <submittedName>
        <fullName evidence="1">Uncharacterized protein</fullName>
    </submittedName>
</protein>
<accession>A0A0E0DR13</accession>
<keyword evidence="2" id="KW-1185">Reference proteome</keyword>
<proteinExistence type="predicted"/>
<reference evidence="1" key="1">
    <citation type="submission" date="2015-04" db="UniProtKB">
        <authorList>
            <consortium name="EnsemblPlants"/>
        </authorList>
    </citation>
    <scope>IDENTIFICATION</scope>
</reference>
<evidence type="ECO:0000313" key="2">
    <source>
        <dbReference type="Proteomes" id="UP000008021"/>
    </source>
</evidence>
<dbReference type="Gramene" id="OMERI05G13310.1">
    <property type="protein sequence ID" value="OMERI05G13310.1"/>
    <property type="gene ID" value="OMERI05G13310"/>
</dbReference>
<dbReference type="HOGENOM" id="CLU_2691942_0_0_1"/>
<sequence>MVKPHRCPLKAASSIVTDQINGATVVTIREVWRGCRERRAVGCGVVLLTGHFIEHVVAISSGIMVEQEGIHTFR</sequence>